<reference evidence="2 3" key="1">
    <citation type="journal article" date="2018" name="Biotechnol. Biofuels">
        <title>Integrative visual omics of the white-rot fungus Polyporus brumalis exposes the biotechnological potential of its oxidative enzymes for delignifying raw plant biomass.</title>
        <authorList>
            <person name="Miyauchi S."/>
            <person name="Rancon A."/>
            <person name="Drula E."/>
            <person name="Hage H."/>
            <person name="Chaduli D."/>
            <person name="Favel A."/>
            <person name="Grisel S."/>
            <person name="Henrissat B."/>
            <person name="Herpoel-Gimbert I."/>
            <person name="Ruiz-Duenas F.J."/>
            <person name="Chevret D."/>
            <person name="Hainaut M."/>
            <person name="Lin J."/>
            <person name="Wang M."/>
            <person name="Pangilinan J."/>
            <person name="Lipzen A."/>
            <person name="Lesage-Meessen L."/>
            <person name="Navarro D."/>
            <person name="Riley R."/>
            <person name="Grigoriev I.V."/>
            <person name="Zhou S."/>
            <person name="Raouche S."/>
            <person name="Rosso M.N."/>
        </authorList>
    </citation>
    <scope>NUCLEOTIDE SEQUENCE [LARGE SCALE GENOMIC DNA]</scope>
    <source>
        <strain evidence="2 3">BRFM 1820</strain>
    </source>
</reference>
<name>A0A371D341_9APHY</name>
<dbReference type="OrthoDB" id="2930792at2759"/>
<accession>A0A371D341</accession>
<evidence type="ECO:0000256" key="1">
    <source>
        <dbReference type="SAM" id="MobiDB-lite"/>
    </source>
</evidence>
<gene>
    <name evidence="2" type="ORF">OH76DRAFT_1406335</name>
</gene>
<dbReference type="AlphaFoldDB" id="A0A371D341"/>
<keyword evidence="3" id="KW-1185">Reference proteome</keyword>
<sequence>MNQVPEEKTFAVIRMDPVAMVQHLNDPEALRAAQAMSPRSYLVYLDCHNPLPIWGSRPWHGFTVYPIGPSLRAANEDECVTPEMCTPLFPNDSHPDGRLPIHTEPPFPFDNCFLWSVADMDIRVCPRAEGFDRDKATCLPVGRLADHTRWIEYERKDQMRQRTAQQARQPQPHAEPSPAAAPCAQDDARSVSARHSAYSCSMIASTDSIDTTTELTRRFADPEKSPESHPLCHLWYDLAAHLEQDEIPSPVHMFGERDAIVRIIREARARDPTLPSLPVPPVYGSAVSLSLSESSEDSQPDSVPYSKPDSQPGSQATSEANPEPYVKPRRLRPCKLLRKVGFCVRSLFRIPYFVVWP</sequence>
<dbReference type="Proteomes" id="UP000256964">
    <property type="component" value="Unassembled WGS sequence"/>
</dbReference>
<dbReference type="STRING" id="139420.A0A371D341"/>
<organism evidence="2 3">
    <name type="scientific">Lentinus brumalis</name>
    <dbReference type="NCBI Taxonomy" id="2498619"/>
    <lineage>
        <taxon>Eukaryota</taxon>
        <taxon>Fungi</taxon>
        <taxon>Dikarya</taxon>
        <taxon>Basidiomycota</taxon>
        <taxon>Agaricomycotina</taxon>
        <taxon>Agaricomycetes</taxon>
        <taxon>Polyporales</taxon>
        <taxon>Polyporaceae</taxon>
        <taxon>Lentinus</taxon>
    </lineage>
</organism>
<protein>
    <submittedName>
        <fullName evidence="2">Uncharacterized protein</fullName>
    </submittedName>
</protein>
<feature type="compositionally biased region" description="Low complexity" evidence="1">
    <location>
        <begin position="161"/>
        <end position="176"/>
    </location>
</feature>
<feature type="compositionally biased region" description="Polar residues" evidence="1">
    <location>
        <begin position="308"/>
        <end position="320"/>
    </location>
</feature>
<proteinExistence type="predicted"/>
<evidence type="ECO:0000313" key="2">
    <source>
        <dbReference type="EMBL" id="RDX46966.1"/>
    </source>
</evidence>
<feature type="region of interest" description="Disordered" evidence="1">
    <location>
        <begin position="157"/>
        <end position="188"/>
    </location>
</feature>
<evidence type="ECO:0000313" key="3">
    <source>
        <dbReference type="Proteomes" id="UP000256964"/>
    </source>
</evidence>
<dbReference type="EMBL" id="KZ857422">
    <property type="protein sequence ID" value="RDX46966.1"/>
    <property type="molecule type" value="Genomic_DNA"/>
</dbReference>
<feature type="region of interest" description="Disordered" evidence="1">
    <location>
        <begin position="290"/>
        <end position="326"/>
    </location>
</feature>